<keyword evidence="1" id="KW-0378">Hydrolase</keyword>
<dbReference type="InterPro" id="IPR029069">
    <property type="entry name" value="HotDog_dom_sf"/>
</dbReference>
<reference evidence="1 2" key="1">
    <citation type="submission" date="2017-01" db="EMBL/GenBank/DDBJ databases">
        <authorList>
            <person name="Mah S.A."/>
            <person name="Swanson W.J."/>
            <person name="Moy G.W."/>
            <person name="Vacquier V.D."/>
        </authorList>
    </citation>
    <scope>NUCLEOTIDE SEQUENCE [LARGE SCALE GENOMIC DNA]</scope>
    <source>
        <strain evidence="1 2">DSM 29590</strain>
    </source>
</reference>
<dbReference type="CDD" id="cd00586">
    <property type="entry name" value="4HBT"/>
    <property type="match status" value="1"/>
</dbReference>
<dbReference type="InterPro" id="IPR050563">
    <property type="entry name" value="4-hydroxybenzoyl-CoA_TE"/>
</dbReference>
<gene>
    <name evidence="1" type="ORF">SAMN05421666_1602</name>
</gene>
<dbReference type="EMBL" id="FTNV01000001">
    <property type="protein sequence ID" value="SIS06715.1"/>
    <property type="molecule type" value="Genomic_DNA"/>
</dbReference>
<dbReference type="PANTHER" id="PTHR31793:SF2">
    <property type="entry name" value="BLR1345 PROTEIN"/>
    <property type="match status" value="1"/>
</dbReference>
<dbReference type="Proteomes" id="UP000186019">
    <property type="component" value="Unassembled WGS sequence"/>
</dbReference>
<dbReference type="Pfam" id="PF13279">
    <property type="entry name" value="4HBT_2"/>
    <property type="match status" value="1"/>
</dbReference>
<dbReference type="SUPFAM" id="SSF54637">
    <property type="entry name" value="Thioesterase/thiol ester dehydrase-isomerase"/>
    <property type="match status" value="1"/>
</dbReference>
<protein>
    <submittedName>
        <fullName evidence="1">Acyl-CoA thioester hydrolase</fullName>
    </submittedName>
</protein>
<sequence>MANLPDKSLPAPALSDWMTVRPEWIDFNGHLNMAYYNVLFDEGVDDVYHLMGFGAEYARTRGMTTFVADFRVRYLRELHEGDRVQCSLQLLAHDEKRFHSWQELRHEDGWLAATAEGLTLHVDMSGPRVAPMPPDVKKQVAALQAAHDALPRPEGVGLPIGIPAKA</sequence>
<accession>A0A1N7G2F1</accession>
<dbReference type="AlphaFoldDB" id="A0A1N7G2F1"/>
<dbReference type="PANTHER" id="PTHR31793">
    <property type="entry name" value="4-HYDROXYBENZOYL-COA THIOESTERASE FAMILY MEMBER"/>
    <property type="match status" value="1"/>
</dbReference>
<dbReference type="GO" id="GO:0047617">
    <property type="term" value="F:fatty acyl-CoA hydrolase activity"/>
    <property type="evidence" value="ECO:0007669"/>
    <property type="project" value="TreeGrafter"/>
</dbReference>
<dbReference type="RefSeq" id="WP_418314304.1">
    <property type="nucleotide sequence ID" value="NZ_FOAC01000001.1"/>
</dbReference>
<organism evidence="1 2">
    <name type="scientific">Roseovarius nanhaiticus</name>
    <dbReference type="NCBI Taxonomy" id="573024"/>
    <lineage>
        <taxon>Bacteria</taxon>
        <taxon>Pseudomonadati</taxon>
        <taxon>Pseudomonadota</taxon>
        <taxon>Alphaproteobacteria</taxon>
        <taxon>Rhodobacterales</taxon>
        <taxon>Roseobacteraceae</taxon>
        <taxon>Roseovarius</taxon>
    </lineage>
</organism>
<evidence type="ECO:0000313" key="2">
    <source>
        <dbReference type="Proteomes" id="UP000186019"/>
    </source>
</evidence>
<proteinExistence type="predicted"/>
<evidence type="ECO:0000313" key="1">
    <source>
        <dbReference type="EMBL" id="SIS06715.1"/>
    </source>
</evidence>
<dbReference type="Gene3D" id="3.10.129.10">
    <property type="entry name" value="Hotdog Thioesterase"/>
    <property type="match status" value="1"/>
</dbReference>
<keyword evidence="2" id="KW-1185">Reference proteome</keyword>
<name>A0A1N7G2F1_9RHOB</name>
<dbReference type="STRING" id="573024.SAMN05216208_0534"/>